<dbReference type="InterPro" id="IPR016181">
    <property type="entry name" value="Acyl_CoA_acyltransferase"/>
</dbReference>
<dbReference type="EMBL" id="CCAZ020000002">
    <property type="protein sequence ID" value="CEG09736.1"/>
    <property type="molecule type" value="Genomic_DNA"/>
</dbReference>
<dbReference type="Pfam" id="PF13302">
    <property type="entry name" value="Acetyltransf_3"/>
    <property type="match status" value="1"/>
</dbReference>
<evidence type="ECO:0000259" key="1">
    <source>
        <dbReference type="PROSITE" id="PS51186"/>
    </source>
</evidence>
<feature type="domain" description="N-acetyltransferase" evidence="1">
    <location>
        <begin position="23"/>
        <end position="174"/>
    </location>
</feature>
<protein>
    <submittedName>
        <fullName evidence="2">Acetyltransferase (GNAT) family protein</fullName>
    </submittedName>
</protein>
<dbReference type="GO" id="GO:0016747">
    <property type="term" value="F:acyltransferase activity, transferring groups other than amino-acyl groups"/>
    <property type="evidence" value="ECO:0007669"/>
    <property type="project" value="InterPro"/>
</dbReference>
<name>A0A090MQU8_AFIFE</name>
<dbReference type="PROSITE" id="PS51186">
    <property type="entry name" value="GNAT"/>
    <property type="match status" value="1"/>
</dbReference>
<gene>
    <name evidence="2" type="ORF">BN961_03167</name>
</gene>
<dbReference type="CDD" id="cd04301">
    <property type="entry name" value="NAT_SF"/>
    <property type="match status" value="1"/>
</dbReference>
<dbReference type="RefSeq" id="WP_048757558.1">
    <property type="nucleotide sequence ID" value="NZ_CCAZ020000002.1"/>
</dbReference>
<reference evidence="2 3" key="1">
    <citation type="journal article" date="2014" name="Genome Announc.">
        <title>Genome Sequence of Afipia felis Strain 76713, Isolated in Hospital Water Using an Amoeba Co-Culture Procedure.</title>
        <authorList>
            <person name="Benamar S."/>
            <person name="La Scola B."/>
            <person name="Croce O."/>
        </authorList>
    </citation>
    <scope>NUCLEOTIDE SEQUENCE [LARGE SCALE GENOMIC DNA]</scope>
    <source>
        <strain evidence="2 3">76713</strain>
    </source>
</reference>
<dbReference type="STRING" id="1035.BN961_03167"/>
<evidence type="ECO:0000313" key="2">
    <source>
        <dbReference type="EMBL" id="CEG09736.1"/>
    </source>
</evidence>
<organism evidence="2 3">
    <name type="scientific">Afipia felis</name>
    <name type="common">Cat scratch disease bacillus</name>
    <dbReference type="NCBI Taxonomy" id="1035"/>
    <lineage>
        <taxon>Bacteria</taxon>
        <taxon>Pseudomonadati</taxon>
        <taxon>Pseudomonadota</taxon>
        <taxon>Alphaproteobacteria</taxon>
        <taxon>Hyphomicrobiales</taxon>
        <taxon>Nitrobacteraceae</taxon>
        <taxon>Afipia</taxon>
    </lineage>
</organism>
<dbReference type="InterPro" id="IPR000182">
    <property type="entry name" value="GNAT_dom"/>
</dbReference>
<comment type="caution">
    <text evidence="2">The sequence shown here is derived from an EMBL/GenBank/DDBJ whole genome shotgun (WGS) entry which is preliminary data.</text>
</comment>
<dbReference type="AlphaFoldDB" id="A0A090MQU8"/>
<evidence type="ECO:0000313" key="3">
    <source>
        <dbReference type="Proteomes" id="UP000035762"/>
    </source>
</evidence>
<dbReference type="OrthoDB" id="9804153at2"/>
<sequence length="195" mass="21997">MLQEHPIKPLRELRTVVLETARLVLRRPSLADVKAIARIVADKRVAMNLRRVPHPYTLDDAARFVSSVVAADGMTFLIEHKGAAIGLASLTWERQDAPELGYCFAVEHWGKGFGTEAARALIDFAFEEFAIDEVRSGARVVNPASRHVLEKCGFQWTGVELHRFLALGSSTPVDRFRLERTVWSSLRNWGTARRY</sequence>
<proteinExistence type="predicted"/>
<keyword evidence="3" id="KW-1185">Reference proteome</keyword>
<dbReference type="Gene3D" id="3.40.630.30">
    <property type="match status" value="1"/>
</dbReference>
<dbReference type="Proteomes" id="UP000035762">
    <property type="component" value="Unassembled WGS sequence"/>
</dbReference>
<dbReference type="InterPro" id="IPR051531">
    <property type="entry name" value="N-acetyltransferase"/>
</dbReference>
<accession>A0A090MQU8</accession>
<dbReference type="SUPFAM" id="SSF55729">
    <property type="entry name" value="Acyl-CoA N-acyltransferases (Nat)"/>
    <property type="match status" value="1"/>
</dbReference>
<dbReference type="PANTHER" id="PTHR43792">
    <property type="entry name" value="GNAT FAMILY, PUTATIVE (AFU_ORTHOLOGUE AFUA_3G00765)-RELATED-RELATED"/>
    <property type="match status" value="1"/>
</dbReference>